<dbReference type="InterPro" id="IPR016166">
    <property type="entry name" value="FAD-bd_PCMH"/>
</dbReference>
<dbReference type="Proteomes" id="UP001437256">
    <property type="component" value="Unassembled WGS sequence"/>
</dbReference>
<dbReference type="InterPro" id="IPR050416">
    <property type="entry name" value="FAD-linked_Oxidoreductase"/>
</dbReference>
<dbReference type="InterPro" id="IPR036318">
    <property type="entry name" value="FAD-bd_PCMH-like_sf"/>
</dbReference>
<dbReference type="InterPro" id="IPR016169">
    <property type="entry name" value="FAD-bd_PCMH_sub2"/>
</dbReference>
<feature type="domain" description="FAD-binding PCMH-type" evidence="6">
    <location>
        <begin position="66"/>
        <end position="237"/>
    </location>
</feature>
<evidence type="ECO:0000256" key="5">
    <source>
        <dbReference type="SAM" id="SignalP"/>
    </source>
</evidence>
<dbReference type="Pfam" id="PF01565">
    <property type="entry name" value="FAD_binding_4"/>
    <property type="match status" value="1"/>
</dbReference>
<keyword evidence="2" id="KW-0285">Flavoprotein</keyword>
<organism evidence="7 8">
    <name type="scientific">Marasmius tenuissimus</name>
    <dbReference type="NCBI Taxonomy" id="585030"/>
    <lineage>
        <taxon>Eukaryota</taxon>
        <taxon>Fungi</taxon>
        <taxon>Dikarya</taxon>
        <taxon>Basidiomycota</taxon>
        <taxon>Agaricomycotina</taxon>
        <taxon>Agaricomycetes</taxon>
        <taxon>Agaricomycetidae</taxon>
        <taxon>Agaricales</taxon>
        <taxon>Marasmiineae</taxon>
        <taxon>Marasmiaceae</taxon>
        <taxon>Marasmius</taxon>
    </lineage>
</organism>
<feature type="chain" id="PRO_5045870531" description="FAD-binding PCMH-type domain-containing protein" evidence="5">
    <location>
        <begin position="20"/>
        <end position="513"/>
    </location>
</feature>
<keyword evidence="5" id="KW-0732">Signal</keyword>
<dbReference type="PANTHER" id="PTHR42973:SF13">
    <property type="entry name" value="FAD-BINDING PCMH-TYPE DOMAIN-CONTAINING PROTEIN"/>
    <property type="match status" value="1"/>
</dbReference>
<dbReference type="InterPro" id="IPR006094">
    <property type="entry name" value="Oxid_FAD_bind_N"/>
</dbReference>
<proteinExistence type="inferred from homology"/>
<feature type="signal peptide" evidence="5">
    <location>
        <begin position="1"/>
        <end position="19"/>
    </location>
</feature>
<evidence type="ECO:0000256" key="3">
    <source>
        <dbReference type="ARBA" id="ARBA00022827"/>
    </source>
</evidence>
<keyword evidence="4" id="KW-0560">Oxidoreductase</keyword>
<evidence type="ECO:0000256" key="1">
    <source>
        <dbReference type="ARBA" id="ARBA00005466"/>
    </source>
</evidence>
<evidence type="ECO:0000313" key="8">
    <source>
        <dbReference type="Proteomes" id="UP001437256"/>
    </source>
</evidence>
<protein>
    <recommendedName>
        <fullName evidence="6">FAD-binding PCMH-type domain-containing protein</fullName>
    </recommendedName>
</protein>
<evidence type="ECO:0000256" key="4">
    <source>
        <dbReference type="ARBA" id="ARBA00023002"/>
    </source>
</evidence>
<evidence type="ECO:0000256" key="2">
    <source>
        <dbReference type="ARBA" id="ARBA00022630"/>
    </source>
</evidence>
<comment type="caution">
    <text evidence="7">The sequence shown here is derived from an EMBL/GenBank/DDBJ whole genome shotgun (WGS) entry which is preliminary data.</text>
</comment>
<dbReference type="Gene3D" id="3.30.465.10">
    <property type="match status" value="1"/>
</dbReference>
<accession>A0ABR3A7I6</accession>
<keyword evidence="8" id="KW-1185">Reference proteome</keyword>
<sequence length="513" mass="57024">MRLGLVPVSVLSLSITALAAKQEVLADGSEAVQRCCERAFNRFPSLVKVSGSAGYQSPSYYSLQQVNIKPHCHFTPLDVTHVSAIVNIAREEKCPFAVRSGGGMFWPGSSNLERGLLIDLGNLRGIEVDEKKSVVKLGPANLWGPLYKTLSSVNVYVAGGRLPVVGAGGFLMHGGISFSSYEHGFASETVINYEVVLADGSIVNANETSYPDLFWALKWGSTNYGIVTRLDMKAFPLPAKFWGGMVVYTDLPETTQKSLLDDWLKFVDDHSYDKKSFAMVSFEKGVGITGSIVSHLDGKPIPRFISPEVATPILDSTADRPFHDFVDSLIAVVGTEPKRIAWYPITLEPDAQMLLDFRKRSYEVCETLEDHVKGFQCIIVIQQFSKSFIGANPESPVYDVLSEPNDNLILVLLELHWDNPEHDTEVNKAVDDIRAWSEETSKERGLYNAFVYPNYANGLDLDFYGNSLSKRSLAKMQKVKRKYDSEDVFGRLWKGGFKLPRGDAEKVHDRSEL</sequence>
<reference evidence="7 8" key="1">
    <citation type="submission" date="2024-05" db="EMBL/GenBank/DDBJ databases">
        <title>A draft genome resource for the thread blight pathogen Marasmius tenuissimus strain MS-2.</title>
        <authorList>
            <person name="Yulfo-Soto G.E."/>
            <person name="Baruah I.K."/>
            <person name="Amoako-Attah I."/>
            <person name="Bukari Y."/>
            <person name="Meinhardt L.W."/>
            <person name="Bailey B.A."/>
            <person name="Cohen S.P."/>
        </authorList>
    </citation>
    <scope>NUCLEOTIDE SEQUENCE [LARGE SCALE GENOMIC DNA]</scope>
    <source>
        <strain evidence="7 8">MS-2</strain>
    </source>
</reference>
<dbReference type="PROSITE" id="PS51387">
    <property type="entry name" value="FAD_PCMH"/>
    <property type="match status" value="1"/>
</dbReference>
<dbReference type="SUPFAM" id="SSF56176">
    <property type="entry name" value="FAD-binding/transporter-associated domain-like"/>
    <property type="match status" value="1"/>
</dbReference>
<name>A0ABR3A7I6_9AGAR</name>
<comment type="similarity">
    <text evidence="1">Belongs to the oxygen-dependent FAD-linked oxidoreductase family.</text>
</comment>
<evidence type="ECO:0000259" key="6">
    <source>
        <dbReference type="PROSITE" id="PS51387"/>
    </source>
</evidence>
<dbReference type="EMBL" id="JBBXMP010000013">
    <property type="protein sequence ID" value="KAL0069271.1"/>
    <property type="molecule type" value="Genomic_DNA"/>
</dbReference>
<evidence type="ECO:0000313" key="7">
    <source>
        <dbReference type="EMBL" id="KAL0069271.1"/>
    </source>
</evidence>
<gene>
    <name evidence="7" type="ORF">AAF712_003636</name>
</gene>
<keyword evidence="3" id="KW-0274">FAD</keyword>
<dbReference type="PANTHER" id="PTHR42973">
    <property type="entry name" value="BINDING OXIDOREDUCTASE, PUTATIVE (AFU_ORTHOLOGUE AFUA_1G17690)-RELATED"/>
    <property type="match status" value="1"/>
</dbReference>